<dbReference type="SUPFAM" id="SSF52141">
    <property type="entry name" value="Uracil-DNA glycosylase-like"/>
    <property type="match status" value="1"/>
</dbReference>
<dbReference type="CDD" id="cd10033">
    <property type="entry name" value="UDG_like"/>
    <property type="match status" value="1"/>
</dbReference>
<dbReference type="SMART" id="SM00986">
    <property type="entry name" value="UDG"/>
    <property type="match status" value="1"/>
</dbReference>
<proteinExistence type="predicted"/>
<dbReference type="Gene3D" id="3.40.470.10">
    <property type="entry name" value="Uracil-DNA glycosylase-like domain"/>
    <property type="match status" value="1"/>
</dbReference>
<evidence type="ECO:0000313" key="3">
    <source>
        <dbReference type="Proteomes" id="UP000598120"/>
    </source>
</evidence>
<dbReference type="InterPro" id="IPR047124">
    <property type="entry name" value="HI_0220.2"/>
</dbReference>
<keyword evidence="3" id="KW-1185">Reference proteome</keyword>
<evidence type="ECO:0000259" key="1">
    <source>
        <dbReference type="SMART" id="SM00986"/>
    </source>
</evidence>
<comment type="caution">
    <text evidence="2">The sequence shown here is derived from an EMBL/GenBank/DDBJ whole genome shotgun (WGS) entry which is preliminary data.</text>
</comment>
<dbReference type="Proteomes" id="UP000598120">
    <property type="component" value="Unassembled WGS sequence"/>
</dbReference>
<dbReference type="InterPro" id="IPR036895">
    <property type="entry name" value="Uracil-DNA_glycosylase-like_sf"/>
</dbReference>
<dbReference type="PANTHER" id="PTHR42160:SF1">
    <property type="entry name" value="URACIL-DNA GLYCOSYLASE SUPERFAMILY PROTEIN"/>
    <property type="match status" value="1"/>
</dbReference>
<dbReference type="InterPro" id="IPR005122">
    <property type="entry name" value="Uracil-DNA_glycosylase-like"/>
</dbReference>
<evidence type="ECO:0000313" key="2">
    <source>
        <dbReference type="EMBL" id="GFZ89760.1"/>
    </source>
</evidence>
<dbReference type="Pfam" id="PF03167">
    <property type="entry name" value="UDG"/>
    <property type="match status" value="1"/>
</dbReference>
<dbReference type="AlphaFoldDB" id="A0A8J2XHM4"/>
<sequence>MICHSELDSESKENSMQELLHNISQCTICEKHLPLGPRPIVSAHPNAKIIIIGQAPGTSVHKTGIPWDDPSGKQLRKWLGVTDEVFYDETKIALMPMGFCYPGKGKTGDLPPRPECAPQWHNLLLEQMPNLELVILIGMYSQNYYLKKEAKKTLTETVANYKAYLPKYLPLPHPSPRNRFWLTKNPWFDTEVLPELQKRVEKFI</sequence>
<protein>
    <submittedName>
        <fullName evidence="2">Uracil-DNA glycosylase</fullName>
    </submittedName>
</protein>
<feature type="domain" description="Uracil-DNA glycosylase-like" evidence="1">
    <location>
        <begin position="40"/>
        <end position="197"/>
    </location>
</feature>
<name>A0A8J2XHM4_9FLAO</name>
<dbReference type="PANTHER" id="PTHR42160">
    <property type="entry name" value="URACIL-DNA GLYCOSYLASE SUPERFAMILY PROTEIN"/>
    <property type="match status" value="1"/>
</dbReference>
<dbReference type="EMBL" id="BMIC01000004">
    <property type="protein sequence ID" value="GFZ89760.1"/>
    <property type="molecule type" value="Genomic_DNA"/>
</dbReference>
<gene>
    <name evidence="2" type="ORF">GCM10011531_21770</name>
</gene>
<accession>A0A8J2XHM4</accession>
<organism evidence="2 3">
    <name type="scientific">Aquaticitalea lipolytica</name>
    <dbReference type="NCBI Taxonomy" id="1247562"/>
    <lineage>
        <taxon>Bacteria</taxon>
        <taxon>Pseudomonadati</taxon>
        <taxon>Bacteroidota</taxon>
        <taxon>Flavobacteriia</taxon>
        <taxon>Flavobacteriales</taxon>
        <taxon>Flavobacteriaceae</taxon>
        <taxon>Aquaticitalea</taxon>
    </lineage>
</organism>
<reference evidence="2 3" key="1">
    <citation type="journal article" date="2014" name="Int. J. Syst. Evol. Microbiol.">
        <title>Complete genome sequence of Corynebacterium casei LMG S-19264T (=DSM 44701T), isolated from a smear-ripened cheese.</title>
        <authorList>
            <consortium name="US DOE Joint Genome Institute (JGI-PGF)"/>
            <person name="Walter F."/>
            <person name="Albersmeier A."/>
            <person name="Kalinowski J."/>
            <person name="Ruckert C."/>
        </authorList>
    </citation>
    <scope>NUCLEOTIDE SEQUENCE [LARGE SCALE GENOMIC DNA]</scope>
    <source>
        <strain evidence="2 3">CGMCC 1.15295</strain>
    </source>
</reference>
<dbReference type="SMART" id="SM00987">
    <property type="entry name" value="UreE_C"/>
    <property type="match status" value="1"/>
</dbReference>